<dbReference type="Gene3D" id="1.20.1160.11">
    <property type="entry name" value="Paired amphipathic helix"/>
    <property type="match status" value="2"/>
</dbReference>
<dbReference type="KEGG" id="adu:107495749"/>
<comment type="subcellular location">
    <subcellularLocation>
        <location evidence="1 4">Nucleus</location>
    </subcellularLocation>
</comment>
<organism evidence="6 7">
    <name type="scientific">Arachis duranensis</name>
    <name type="common">Wild peanut</name>
    <dbReference type="NCBI Taxonomy" id="130453"/>
    <lineage>
        <taxon>Eukaryota</taxon>
        <taxon>Viridiplantae</taxon>
        <taxon>Streptophyta</taxon>
        <taxon>Embryophyta</taxon>
        <taxon>Tracheophyta</taxon>
        <taxon>Spermatophyta</taxon>
        <taxon>Magnoliopsida</taxon>
        <taxon>eudicotyledons</taxon>
        <taxon>Gunneridae</taxon>
        <taxon>Pentapetalae</taxon>
        <taxon>rosids</taxon>
        <taxon>fabids</taxon>
        <taxon>Fabales</taxon>
        <taxon>Fabaceae</taxon>
        <taxon>Papilionoideae</taxon>
        <taxon>50 kb inversion clade</taxon>
        <taxon>dalbergioids sensu lato</taxon>
        <taxon>Dalbergieae</taxon>
        <taxon>Pterocarpus clade</taxon>
        <taxon>Arachis</taxon>
    </lineage>
</organism>
<keyword evidence="2" id="KW-0678">Repressor</keyword>
<feature type="compositionally biased region" description="Low complexity" evidence="5">
    <location>
        <begin position="234"/>
        <end position="243"/>
    </location>
</feature>
<dbReference type="InterPro" id="IPR036600">
    <property type="entry name" value="PAH_sf"/>
</dbReference>
<evidence type="ECO:0000256" key="3">
    <source>
        <dbReference type="ARBA" id="ARBA00023242"/>
    </source>
</evidence>
<dbReference type="PANTHER" id="PTHR12346">
    <property type="entry name" value="SIN3B-RELATED"/>
    <property type="match status" value="1"/>
</dbReference>
<proteinExistence type="predicted"/>
<evidence type="ECO:0000256" key="1">
    <source>
        <dbReference type="ARBA" id="ARBA00004123"/>
    </source>
</evidence>
<dbReference type="PANTHER" id="PTHR12346:SF0">
    <property type="entry name" value="SIN3A, ISOFORM G"/>
    <property type="match status" value="1"/>
</dbReference>
<reference evidence="7" key="2">
    <citation type="submission" date="2025-08" db="UniProtKB">
        <authorList>
            <consortium name="RefSeq"/>
        </authorList>
    </citation>
    <scope>IDENTIFICATION</scope>
    <source>
        <tissue evidence="7">Whole plant</tissue>
    </source>
</reference>
<dbReference type="InterPro" id="IPR039774">
    <property type="entry name" value="Sin3-like"/>
</dbReference>
<dbReference type="SUPFAM" id="SSF47762">
    <property type="entry name" value="PAH2 domain"/>
    <property type="match status" value="2"/>
</dbReference>
<dbReference type="PROSITE" id="PS51477">
    <property type="entry name" value="PAH"/>
    <property type="match status" value="2"/>
</dbReference>
<dbReference type="Proteomes" id="UP000515211">
    <property type="component" value="Chromosome 6"/>
</dbReference>
<dbReference type="GO" id="GO:0000118">
    <property type="term" value="C:histone deacetylase complex"/>
    <property type="evidence" value="ECO:0007669"/>
    <property type="project" value="TreeGrafter"/>
</dbReference>
<dbReference type="GO" id="GO:0000122">
    <property type="term" value="P:negative regulation of transcription by RNA polymerase II"/>
    <property type="evidence" value="ECO:0007669"/>
    <property type="project" value="TreeGrafter"/>
</dbReference>
<sequence>MKKEHAPYPGAVRPRFKPSSNNKIDKLEGPIHRRQLWRNIKARFKNNLDIFDWIQSKVKKYKNGRKSITELSSDVAVLMRGHPDLINEFNKWIPRTPQDSCTLTTYLENRDLQDKDSDEISWDIFKDIDTDSDAEDNDWISEVTSSTKLRGCGCTDPHSIWKKIKDRFKYNMEICDSLQNKVDKYVDGRKSISQLSLDVAALLRGHPDLINEFRKWIPIISDNNLQDKSPGDVSETTSISSTDFDSDSDSDSDFGTYSDMSDAMD</sequence>
<evidence type="ECO:0000313" key="6">
    <source>
        <dbReference type="Proteomes" id="UP000515211"/>
    </source>
</evidence>
<accession>A0A6P4DUD1</accession>
<evidence type="ECO:0000256" key="4">
    <source>
        <dbReference type="PROSITE-ProRule" id="PRU00810"/>
    </source>
</evidence>
<dbReference type="GO" id="GO:0000785">
    <property type="term" value="C:chromatin"/>
    <property type="evidence" value="ECO:0007669"/>
    <property type="project" value="TreeGrafter"/>
</dbReference>
<feature type="region of interest" description="Disordered" evidence="5">
    <location>
        <begin position="226"/>
        <end position="265"/>
    </location>
</feature>
<evidence type="ECO:0000256" key="5">
    <source>
        <dbReference type="SAM" id="MobiDB-lite"/>
    </source>
</evidence>
<keyword evidence="3 4" id="KW-0539">Nucleus</keyword>
<feature type="region of interest" description="Disordered" evidence="5">
    <location>
        <begin position="1"/>
        <end position="25"/>
    </location>
</feature>
<keyword evidence="6" id="KW-1185">Reference proteome</keyword>
<dbReference type="RefSeq" id="XP_015972397.1">
    <property type="nucleotide sequence ID" value="XM_016116911.3"/>
</dbReference>
<dbReference type="GO" id="GO:0003714">
    <property type="term" value="F:transcription corepressor activity"/>
    <property type="evidence" value="ECO:0007669"/>
    <property type="project" value="InterPro"/>
</dbReference>
<dbReference type="GeneID" id="107495749"/>
<gene>
    <name evidence="7" type="primary">LOC107495749</name>
</gene>
<dbReference type="InterPro" id="IPR003822">
    <property type="entry name" value="PAH"/>
</dbReference>
<protein>
    <submittedName>
        <fullName evidence="7">Uncharacterized protein LOC107495749</fullName>
    </submittedName>
</protein>
<dbReference type="AlphaFoldDB" id="A0A6P4DUD1"/>
<dbReference type="Pfam" id="PF02671">
    <property type="entry name" value="PAH"/>
    <property type="match status" value="1"/>
</dbReference>
<evidence type="ECO:0000313" key="7">
    <source>
        <dbReference type="RefSeq" id="XP_015972397.1"/>
    </source>
</evidence>
<evidence type="ECO:0000256" key="2">
    <source>
        <dbReference type="ARBA" id="ARBA00022491"/>
    </source>
</evidence>
<reference evidence="6" key="1">
    <citation type="journal article" date="2016" name="Nat. Genet.">
        <title>The genome sequences of Arachis duranensis and Arachis ipaensis, the diploid ancestors of cultivated peanut.</title>
        <authorList>
            <person name="Bertioli D.J."/>
            <person name="Cannon S.B."/>
            <person name="Froenicke L."/>
            <person name="Huang G."/>
            <person name="Farmer A.D."/>
            <person name="Cannon E.K."/>
            <person name="Liu X."/>
            <person name="Gao D."/>
            <person name="Clevenger J."/>
            <person name="Dash S."/>
            <person name="Ren L."/>
            <person name="Moretzsohn M.C."/>
            <person name="Shirasawa K."/>
            <person name="Huang W."/>
            <person name="Vidigal B."/>
            <person name="Abernathy B."/>
            <person name="Chu Y."/>
            <person name="Niederhuth C.E."/>
            <person name="Umale P."/>
            <person name="Araujo A.C."/>
            <person name="Kozik A."/>
            <person name="Kim K.D."/>
            <person name="Burow M.D."/>
            <person name="Varshney R.K."/>
            <person name="Wang X."/>
            <person name="Zhang X."/>
            <person name="Barkley N."/>
            <person name="Guimaraes P.M."/>
            <person name="Isobe S."/>
            <person name="Guo B."/>
            <person name="Liao B."/>
            <person name="Stalker H.T."/>
            <person name="Schmitz R.J."/>
            <person name="Scheffler B.E."/>
            <person name="Leal-Bertioli S.C."/>
            <person name="Xun X."/>
            <person name="Jackson S.A."/>
            <person name="Michelmore R."/>
            <person name="Ozias-Akins P."/>
        </authorList>
    </citation>
    <scope>NUCLEOTIDE SEQUENCE [LARGE SCALE GENOMIC DNA]</scope>
    <source>
        <strain evidence="6">cv. V14167</strain>
    </source>
</reference>
<name>A0A6P4DUD1_ARADU</name>